<feature type="chain" id="PRO_5035263865" description="Lipoprotein" evidence="1">
    <location>
        <begin position="25"/>
        <end position="141"/>
    </location>
</feature>
<keyword evidence="1" id="KW-0732">Signal</keyword>
<reference evidence="2" key="1">
    <citation type="journal article" date="2014" name="Int. J. Syst. Evol. Microbiol.">
        <title>Complete genome sequence of Corynebacterium casei LMG S-19264T (=DSM 44701T), isolated from a smear-ripened cheese.</title>
        <authorList>
            <consortium name="US DOE Joint Genome Institute (JGI-PGF)"/>
            <person name="Walter F."/>
            <person name="Albersmeier A."/>
            <person name="Kalinowski J."/>
            <person name="Ruckert C."/>
        </authorList>
    </citation>
    <scope>NUCLEOTIDE SEQUENCE</scope>
    <source>
        <strain evidence="2">KCTC 32513</strain>
    </source>
</reference>
<name>A0A8J3CP51_9PROT</name>
<evidence type="ECO:0000256" key="1">
    <source>
        <dbReference type="SAM" id="SignalP"/>
    </source>
</evidence>
<comment type="caution">
    <text evidence="2">The sequence shown here is derived from an EMBL/GenBank/DDBJ whole genome shotgun (WGS) entry which is preliminary data.</text>
</comment>
<dbReference type="PROSITE" id="PS51257">
    <property type="entry name" value="PROKAR_LIPOPROTEIN"/>
    <property type="match status" value="1"/>
</dbReference>
<accession>A0A8J3CP51</accession>
<organism evidence="2 3">
    <name type="scientific">Algimonas arctica</name>
    <dbReference type="NCBI Taxonomy" id="1479486"/>
    <lineage>
        <taxon>Bacteria</taxon>
        <taxon>Pseudomonadati</taxon>
        <taxon>Pseudomonadota</taxon>
        <taxon>Alphaproteobacteria</taxon>
        <taxon>Maricaulales</taxon>
        <taxon>Robiginitomaculaceae</taxon>
        <taxon>Algimonas</taxon>
    </lineage>
</organism>
<dbReference type="EMBL" id="BMZH01000002">
    <property type="protein sequence ID" value="GHA85826.1"/>
    <property type="molecule type" value="Genomic_DNA"/>
</dbReference>
<keyword evidence="3" id="KW-1185">Reference proteome</keyword>
<feature type="signal peptide" evidence="1">
    <location>
        <begin position="1"/>
        <end position="24"/>
    </location>
</feature>
<proteinExistence type="predicted"/>
<evidence type="ECO:0000313" key="2">
    <source>
        <dbReference type="EMBL" id="GHA85826.1"/>
    </source>
</evidence>
<dbReference type="RefSeq" id="WP_189495324.1">
    <property type="nucleotide sequence ID" value="NZ_BMZH01000002.1"/>
</dbReference>
<sequence length="141" mass="14467">MNTKLFLLAAAAIAMTGCSTIVNGSNQTLSFKTGSVEGANCDLTGGSEFAVQESFMTPASIEIPRSKKALQLECSKDGYLTASKTVYSKVEATTGGNLLFGGFVGAGVDAATGALYKYPETVNLPLEAIGDTPTVTGEPIS</sequence>
<evidence type="ECO:0000313" key="3">
    <source>
        <dbReference type="Proteomes" id="UP000634004"/>
    </source>
</evidence>
<protein>
    <recommendedName>
        <fullName evidence="4">Lipoprotein</fullName>
    </recommendedName>
</protein>
<evidence type="ECO:0008006" key="4">
    <source>
        <dbReference type="Google" id="ProtNLM"/>
    </source>
</evidence>
<gene>
    <name evidence="2" type="ORF">GCM10009069_06300</name>
</gene>
<dbReference type="Proteomes" id="UP000634004">
    <property type="component" value="Unassembled WGS sequence"/>
</dbReference>
<reference evidence="2" key="2">
    <citation type="submission" date="2020-09" db="EMBL/GenBank/DDBJ databases">
        <authorList>
            <person name="Sun Q."/>
            <person name="Kim S."/>
        </authorList>
    </citation>
    <scope>NUCLEOTIDE SEQUENCE</scope>
    <source>
        <strain evidence="2">KCTC 32513</strain>
    </source>
</reference>
<dbReference type="AlphaFoldDB" id="A0A8J3CP51"/>